<dbReference type="STRING" id="1969733.B5V00_01080"/>
<evidence type="ECO:0000313" key="3">
    <source>
        <dbReference type="Proteomes" id="UP000193136"/>
    </source>
</evidence>
<organism evidence="2 3">
    <name type="scientific">Geothermobacter hydrogeniphilus</name>
    <dbReference type="NCBI Taxonomy" id="1969733"/>
    <lineage>
        <taxon>Bacteria</taxon>
        <taxon>Pseudomonadati</taxon>
        <taxon>Thermodesulfobacteriota</taxon>
        <taxon>Desulfuromonadia</taxon>
        <taxon>Desulfuromonadales</taxon>
        <taxon>Geothermobacteraceae</taxon>
        <taxon>Geothermobacter</taxon>
    </lineage>
</organism>
<proteinExistence type="predicted"/>
<evidence type="ECO:0000259" key="1">
    <source>
        <dbReference type="Pfam" id="PF00483"/>
    </source>
</evidence>
<comment type="caution">
    <text evidence="2">The sequence shown here is derived from an EMBL/GenBank/DDBJ whole genome shotgun (WGS) entry which is preliminary data.</text>
</comment>
<protein>
    <submittedName>
        <fullName evidence="2">Nucleoside-diphosphate-sugar pyrophosphorylase</fullName>
    </submittedName>
</protein>
<reference evidence="2 3" key="1">
    <citation type="submission" date="2017-03" db="EMBL/GenBank/DDBJ databases">
        <title>Genome sequence of Geothermobacter sp. EPR-M, Deep-Sea Iron Reducer.</title>
        <authorList>
            <person name="Tully B."/>
            <person name="Savalia P."/>
            <person name="Abuyen K."/>
            <person name="Baughan C."/>
            <person name="Romero E."/>
            <person name="Ronkowski C."/>
            <person name="Torres B."/>
            <person name="Tremblay J."/>
            <person name="Trujillo A."/>
            <person name="Tyler M."/>
            <person name="Perez-Rodriguez I."/>
            <person name="Amend J."/>
        </authorList>
    </citation>
    <scope>NUCLEOTIDE SEQUENCE [LARGE SCALE GENOMIC DNA]</scope>
    <source>
        <strain evidence="2 3">EPR-M</strain>
    </source>
</reference>
<dbReference type="OrthoDB" id="9788272at2"/>
<feature type="domain" description="Nucleotidyl transferase" evidence="1">
    <location>
        <begin position="5"/>
        <end position="226"/>
    </location>
</feature>
<dbReference type="InterPro" id="IPR029044">
    <property type="entry name" value="Nucleotide-diphossugar_trans"/>
</dbReference>
<sequence length="239" mass="27670">MCKRAVILAGGQGTRLRPYTVVLPKPLMPVGDYPILEVIIRQLSHFGFKHITLAVNHQAEIIKAYFGEGDKWGIRIDYSLENIPLSTMAPLKLIDDLPENFLVMNGDILTDLNFGLFYKYHVSHKHLFTISAFNRTQCSEYGVLEVDEQDCLCGFREKPVINYDVSMGIYMLNRRALDFIPDAKPYGFDHLMYDMIKARKLPRIKRFDGYWLDIGRADDYIQAIEEFDQLKARFLPCYS</sequence>
<dbReference type="PANTHER" id="PTHR22572">
    <property type="entry name" value="SUGAR-1-PHOSPHATE GUANYL TRANSFERASE"/>
    <property type="match status" value="1"/>
</dbReference>
<dbReference type="InterPro" id="IPR005835">
    <property type="entry name" value="NTP_transferase_dom"/>
</dbReference>
<evidence type="ECO:0000313" key="2">
    <source>
        <dbReference type="EMBL" id="ORJ63488.1"/>
    </source>
</evidence>
<accession>A0A1X0YEA2</accession>
<dbReference type="Proteomes" id="UP000193136">
    <property type="component" value="Unassembled WGS sequence"/>
</dbReference>
<dbReference type="Gene3D" id="3.90.550.10">
    <property type="entry name" value="Spore Coat Polysaccharide Biosynthesis Protein SpsA, Chain A"/>
    <property type="match status" value="1"/>
</dbReference>
<keyword evidence="3" id="KW-1185">Reference proteome</keyword>
<dbReference type="InterPro" id="IPR050486">
    <property type="entry name" value="Mannose-1P_guanyltransferase"/>
</dbReference>
<dbReference type="EMBL" id="NAAD01000001">
    <property type="protein sequence ID" value="ORJ63488.1"/>
    <property type="molecule type" value="Genomic_DNA"/>
</dbReference>
<name>A0A1X0YEA2_9BACT</name>
<dbReference type="RefSeq" id="WP_085008629.1">
    <property type="nucleotide sequence ID" value="NZ_NAAD01000001.1"/>
</dbReference>
<gene>
    <name evidence="2" type="ORF">B5V00_01080</name>
</gene>
<dbReference type="AlphaFoldDB" id="A0A1X0YEA2"/>
<dbReference type="SUPFAM" id="SSF53448">
    <property type="entry name" value="Nucleotide-diphospho-sugar transferases"/>
    <property type="match status" value="1"/>
</dbReference>
<dbReference type="Pfam" id="PF00483">
    <property type="entry name" value="NTP_transferase"/>
    <property type="match status" value="1"/>
</dbReference>